<protein>
    <submittedName>
        <fullName evidence="1">Uncharacterized protein</fullName>
    </submittedName>
</protein>
<dbReference type="OrthoDB" id="916275at2"/>
<accession>A0A1H5VYF5</accession>
<organism evidence="1 2">
    <name type="scientific">Caloramator fervidus</name>
    <dbReference type="NCBI Taxonomy" id="29344"/>
    <lineage>
        <taxon>Bacteria</taxon>
        <taxon>Bacillati</taxon>
        <taxon>Bacillota</taxon>
        <taxon>Clostridia</taxon>
        <taxon>Eubacteriales</taxon>
        <taxon>Clostridiaceae</taxon>
        <taxon>Caloramator</taxon>
    </lineage>
</organism>
<dbReference type="InterPro" id="IPR017853">
    <property type="entry name" value="GH"/>
</dbReference>
<dbReference type="SUPFAM" id="SSF51445">
    <property type="entry name" value="(Trans)glycosidases"/>
    <property type="match status" value="1"/>
</dbReference>
<dbReference type="Gene3D" id="3.20.20.80">
    <property type="entry name" value="Glycosidases"/>
    <property type="match status" value="1"/>
</dbReference>
<name>A0A1H5VYF5_9CLOT</name>
<dbReference type="RefSeq" id="WP_103896284.1">
    <property type="nucleotide sequence ID" value="NZ_FNUK01000016.1"/>
</dbReference>
<reference evidence="2" key="1">
    <citation type="submission" date="2016-10" db="EMBL/GenBank/DDBJ databases">
        <authorList>
            <person name="Varghese N."/>
            <person name="Submissions S."/>
        </authorList>
    </citation>
    <scope>NUCLEOTIDE SEQUENCE [LARGE SCALE GENOMIC DNA]</scope>
    <source>
        <strain evidence="2">DSM 5463</strain>
    </source>
</reference>
<evidence type="ECO:0000313" key="2">
    <source>
        <dbReference type="Proteomes" id="UP000242850"/>
    </source>
</evidence>
<evidence type="ECO:0000313" key="1">
    <source>
        <dbReference type="EMBL" id="SEF92173.1"/>
    </source>
</evidence>
<dbReference type="AlphaFoldDB" id="A0A1H5VYF5"/>
<dbReference type="EMBL" id="FNUK01000016">
    <property type="protein sequence ID" value="SEF92173.1"/>
    <property type="molecule type" value="Genomic_DNA"/>
</dbReference>
<sequence>MKKRFVLLFFLGLLTIMLPFLLYIKKKTSYLNVWIIDKTVPNKDFREHKGLVWILNNMKVKNKITGNYFDYKKDYFGFYPDGERYNIFEIQPNNPDFIYIADAYGVYENDYKQNKEDIKSNLIYGGLKEEELFKIKSYLNNGRVIVAEFNTIEYPTQEKVKDELENIFGFKWNGWIGRYFVELKKDVEVPMWIIENYEKQYNSKWDFKGRGFVFISQDNKILVLDKNDFGSKKLRIQFGEKYLREFNVKNYVNYNYWFEVVSAIDSEVIANFILDVNEGGYKKLKKYGLDKKFPAVLRKVSSDYTSYYFSGDFADINDVPYFYKLEGYDLFKKLVSVNTDSQDAFYWKVYVPMMKKIIKDVKVMNKAIDYGLYNYKGVKLVSRIKNNEFQIYKNGVWQSFFIKGVNLGLATPGKWFTQMPENEADYLRWFDLIGKMNVNTIRVYTLIHPSFYKALKTYNEIHKDNPLYLVQEIWPDENPKDHNYLDKENLKSFMKEIEYVIDAIHGNIEIPKRIGKSYGIYDSDVSKWTIAFLVGRELEPDEVISTNQKNKGYKYKGEYVSCQVGEATEAWLALCCDYLMKYEEEKYKFQHPVAIVSWPTLDPILHRSEFNAFSKKELEYNDKAIVNINNFDLGARNIAGFFGAYHIYPNYPDFMNNEEHYKEYKDEYGRLMYGGYLKEFISQHKKFPALVAEFGLATGAGNAHMNPDGYNHGGVDEITQGEGIVRMMKAIKKEGYIGGIIFEWMDEWAKKTWITEPFMIPYERHVLWHNAVDPEQNYGILAVESIKPEKPDLQIKDDGLIKSISIFSDETYLYIDLEYDKNFDFINNEIIIGIDTYDRSKGDFKYSPYIDFKSPTGMEFIIKIKNKTAKILAHPEYNIGNMKFSSKKTEKGIYEEIKPVINKSRVTMDGKIIPQIRQDGSTLKYGDFTDSSNCFYIEEKIYIRIPWAKLNVTDPSSHRVLDDDKKYLYYPERDTFKTTVTDGFIISGIVVANNKLVDVFPGKQYVETKIYKWKGWEEPKYRERLKKSYGIIKEYFKTLK</sequence>
<gene>
    <name evidence="1" type="ORF">SAMN05660865_01334</name>
</gene>
<proteinExistence type="predicted"/>
<dbReference type="Proteomes" id="UP000242850">
    <property type="component" value="Unassembled WGS sequence"/>
</dbReference>
<keyword evidence="2" id="KW-1185">Reference proteome</keyword>